<evidence type="ECO:0000313" key="2">
    <source>
        <dbReference type="EMBL" id="KAH3715938.1"/>
    </source>
</evidence>
<evidence type="ECO:0000259" key="1">
    <source>
        <dbReference type="Pfam" id="PF08718"/>
    </source>
</evidence>
<dbReference type="PANTHER" id="PTHR10219:SF43">
    <property type="entry name" value="GLYCOLIPID TRANSFER PROTEIN DOMAIN-CONTAINING PROTEIN"/>
    <property type="match status" value="1"/>
</dbReference>
<dbReference type="GO" id="GO:0005829">
    <property type="term" value="C:cytosol"/>
    <property type="evidence" value="ECO:0007669"/>
    <property type="project" value="TreeGrafter"/>
</dbReference>
<gene>
    <name evidence="2" type="ORF">DPMN_058654</name>
</gene>
<reference evidence="2" key="1">
    <citation type="journal article" date="2019" name="bioRxiv">
        <title>The Genome of the Zebra Mussel, Dreissena polymorpha: A Resource for Invasive Species Research.</title>
        <authorList>
            <person name="McCartney M.A."/>
            <person name="Auch B."/>
            <person name="Kono T."/>
            <person name="Mallez S."/>
            <person name="Zhang Y."/>
            <person name="Obille A."/>
            <person name="Becker A."/>
            <person name="Abrahante J.E."/>
            <person name="Garbe J."/>
            <person name="Badalamenti J.P."/>
            <person name="Herman A."/>
            <person name="Mangelson H."/>
            <person name="Liachko I."/>
            <person name="Sullivan S."/>
            <person name="Sone E.D."/>
            <person name="Koren S."/>
            <person name="Silverstein K.A.T."/>
            <person name="Beckman K.B."/>
            <person name="Gohl D.M."/>
        </authorList>
    </citation>
    <scope>NUCLEOTIDE SEQUENCE</scope>
    <source>
        <strain evidence="2">Duluth1</strain>
        <tissue evidence="2">Whole animal</tissue>
    </source>
</reference>
<dbReference type="GO" id="GO:0016020">
    <property type="term" value="C:membrane"/>
    <property type="evidence" value="ECO:0007669"/>
    <property type="project" value="TreeGrafter"/>
</dbReference>
<dbReference type="GO" id="GO:1902387">
    <property type="term" value="F:ceramide 1-phosphate binding"/>
    <property type="evidence" value="ECO:0007669"/>
    <property type="project" value="TreeGrafter"/>
</dbReference>
<accession>A0A9D4HFP8</accession>
<comment type="caution">
    <text evidence="2">The sequence shown here is derived from an EMBL/GenBank/DDBJ whole genome shotgun (WGS) entry which is preliminary data.</text>
</comment>
<organism evidence="2 3">
    <name type="scientific">Dreissena polymorpha</name>
    <name type="common">Zebra mussel</name>
    <name type="synonym">Mytilus polymorpha</name>
    <dbReference type="NCBI Taxonomy" id="45954"/>
    <lineage>
        <taxon>Eukaryota</taxon>
        <taxon>Metazoa</taxon>
        <taxon>Spiralia</taxon>
        <taxon>Lophotrochozoa</taxon>
        <taxon>Mollusca</taxon>
        <taxon>Bivalvia</taxon>
        <taxon>Autobranchia</taxon>
        <taxon>Heteroconchia</taxon>
        <taxon>Euheterodonta</taxon>
        <taxon>Imparidentia</taxon>
        <taxon>Neoheterodontei</taxon>
        <taxon>Myida</taxon>
        <taxon>Dreissenoidea</taxon>
        <taxon>Dreissenidae</taxon>
        <taxon>Dreissena</taxon>
    </lineage>
</organism>
<dbReference type="SUPFAM" id="SSF110004">
    <property type="entry name" value="Glycolipid transfer protein, GLTP"/>
    <property type="match status" value="1"/>
</dbReference>
<reference evidence="2" key="2">
    <citation type="submission" date="2020-11" db="EMBL/GenBank/DDBJ databases">
        <authorList>
            <person name="McCartney M.A."/>
            <person name="Auch B."/>
            <person name="Kono T."/>
            <person name="Mallez S."/>
            <person name="Becker A."/>
            <person name="Gohl D.M."/>
            <person name="Silverstein K.A.T."/>
            <person name="Koren S."/>
            <person name="Bechman K.B."/>
            <person name="Herman A."/>
            <person name="Abrahante J.E."/>
            <person name="Garbe J."/>
        </authorList>
    </citation>
    <scope>NUCLEOTIDE SEQUENCE</scope>
    <source>
        <strain evidence="2">Duluth1</strain>
        <tissue evidence="2">Whole animal</tissue>
    </source>
</reference>
<protein>
    <recommendedName>
        <fullName evidence="1">Glycolipid transfer protein domain-containing protein</fullName>
    </recommendedName>
</protein>
<dbReference type="Proteomes" id="UP000828390">
    <property type="component" value="Unassembled WGS sequence"/>
</dbReference>
<evidence type="ECO:0000313" key="3">
    <source>
        <dbReference type="Proteomes" id="UP000828390"/>
    </source>
</evidence>
<dbReference type="GO" id="GO:1902388">
    <property type="term" value="F:ceramide 1-phosphate transfer activity"/>
    <property type="evidence" value="ECO:0007669"/>
    <property type="project" value="TreeGrafter"/>
</dbReference>
<proteinExistence type="predicted"/>
<name>A0A9D4HFP8_DREPO</name>
<keyword evidence="3" id="KW-1185">Reference proteome</keyword>
<feature type="domain" description="Glycolipid transfer protein" evidence="1">
    <location>
        <begin position="36"/>
        <end position="182"/>
    </location>
</feature>
<sequence length="220" mass="25284">MDFHEVSLVSTNKHDFDLEVVLRALRMSQLGGTDVSIPHYLQAYAELCRFFKLTGRLFGFVAKDLEGKMYVIQNKLDDDHMHLNYTSVKQMAAFEINNADLSSKSKSFVGCRALLRLHWALEFIVEFMNKLKDASDHDKTSVIASEVYSKTLSRHHPWITRKLAAMAVHLLPSRIELISVMCKQDNQHVLKLLGEVVIEGKRVYDMVESILYNNHLLHIP</sequence>
<dbReference type="InterPro" id="IPR036497">
    <property type="entry name" value="GLTP_sf"/>
</dbReference>
<dbReference type="InterPro" id="IPR014830">
    <property type="entry name" value="Glycolipid_transfer_prot_dom"/>
</dbReference>
<dbReference type="AlphaFoldDB" id="A0A9D4HFP8"/>
<dbReference type="Gene3D" id="1.10.3520.10">
    <property type="entry name" value="Glycolipid transfer protein"/>
    <property type="match status" value="1"/>
</dbReference>
<dbReference type="Pfam" id="PF08718">
    <property type="entry name" value="GLTP"/>
    <property type="match status" value="1"/>
</dbReference>
<dbReference type="PANTHER" id="PTHR10219">
    <property type="entry name" value="GLYCOLIPID TRANSFER PROTEIN-RELATED"/>
    <property type="match status" value="1"/>
</dbReference>
<dbReference type="EMBL" id="JAIWYP010000013">
    <property type="protein sequence ID" value="KAH3715938.1"/>
    <property type="molecule type" value="Genomic_DNA"/>
</dbReference>